<keyword evidence="3 6" id="KW-0812">Transmembrane</keyword>
<feature type="domain" description="Na+/H+ antiporter NhaC-like C-terminal" evidence="7">
    <location>
        <begin position="154"/>
        <end position="468"/>
    </location>
</feature>
<feature type="transmembrane region" description="Helical" evidence="6">
    <location>
        <begin position="150"/>
        <end position="176"/>
    </location>
</feature>
<dbReference type="InterPro" id="IPR018461">
    <property type="entry name" value="Na/H_Antiport_NhaC-like_C"/>
</dbReference>
<dbReference type="Pfam" id="PF03553">
    <property type="entry name" value="Na_H_antiporter"/>
    <property type="match status" value="1"/>
</dbReference>
<proteinExistence type="predicted"/>
<gene>
    <name evidence="8" type="ORF">U27_01771</name>
</gene>
<feature type="transmembrane region" description="Helical" evidence="6">
    <location>
        <begin position="452"/>
        <end position="471"/>
    </location>
</feature>
<comment type="subcellular location">
    <subcellularLocation>
        <location evidence="1">Cell membrane</location>
        <topology evidence="1">Multi-pass membrane protein</topology>
    </subcellularLocation>
</comment>
<keyword evidence="9" id="KW-1185">Reference proteome</keyword>
<evidence type="ECO:0000256" key="3">
    <source>
        <dbReference type="ARBA" id="ARBA00022692"/>
    </source>
</evidence>
<evidence type="ECO:0000313" key="9">
    <source>
        <dbReference type="Proteomes" id="UP000030661"/>
    </source>
</evidence>
<evidence type="ECO:0000256" key="2">
    <source>
        <dbReference type="ARBA" id="ARBA00022475"/>
    </source>
</evidence>
<reference evidence="8" key="1">
    <citation type="journal article" date="2015" name="PeerJ">
        <title>First genomic representation of candidate bacterial phylum KSB3 points to enhanced environmental sensing as a trigger of wastewater bulking.</title>
        <authorList>
            <person name="Sekiguchi Y."/>
            <person name="Ohashi A."/>
            <person name="Parks D.H."/>
            <person name="Yamauchi T."/>
            <person name="Tyson G.W."/>
            <person name="Hugenholtz P."/>
        </authorList>
    </citation>
    <scope>NUCLEOTIDE SEQUENCE [LARGE SCALE GENOMIC DNA]</scope>
</reference>
<evidence type="ECO:0000256" key="1">
    <source>
        <dbReference type="ARBA" id="ARBA00004651"/>
    </source>
</evidence>
<feature type="transmembrane region" description="Helical" evidence="6">
    <location>
        <begin position="196"/>
        <end position="213"/>
    </location>
</feature>
<protein>
    <recommendedName>
        <fullName evidence="7">Na+/H+ antiporter NhaC-like C-terminal domain-containing protein</fullName>
    </recommendedName>
</protein>
<keyword evidence="2" id="KW-1003">Cell membrane</keyword>
<keyword evidence="4 6" id="KW-1133">Transmembrane helix</keyword>
<feature type="transmembrane region" description="Helical" evidence="6">
    <location>
        <begin position="31"/>
        <end position="51"/>
    </location>
</feature>
<dbReference type="HOGENOM" id="CLU_018751_1_0_0"/>
<name>A0A0S6W960_VECG1</name>
<evidence type="ECO:0000313" key="8">
    <source>
        <dbReference type="EMBL" id="GAK54940.1"/>
    </source>
</evidence>
<dbReference type="GO" id="GO:0005886">
    <property type="term" value="C:plasma membrane"/>
    <property type="evidence" value="ECO:0007669"/>
    <property type="project" value="UniProtKB-SubCell"/>
</dbReference>
<dbReference type="STRING" id="1499967.U27_01771"/>
<dbReference type="Proteomes" id="UP000030661">
    <property type="component" value="Unassembled WGS sequence"/>
</dbReference>
<feature type="transmembrane region" description="Helical" evidence="6">
    <location>
        <begin position="108"/>
        <end position="129"/>
    </location>
</feature>
<keyword evidence="5 6" id="KW-0472">Membrane</keyword>
<feature type="transmembrane region" description="Helical" evidence="6">
    <location>
        <begin position="258"/>
        <end position="280"/>
    </location>
</feature>
<feature type="transmembrane region" description="Helical" evidence="6">
    <location>
        <begin position="318"/>
        <end position="340"/>
    </location>
</feature>
<accession>A0A0S6W960</accession>
<feature type="transmembrane region" description="Helical" evidence="6">
    <location>
        <begin position="360"/>
        <end position="387"/>
    </location>
</feature>
<evidence type="ECO:0000256" key="6">
    <source>
        <dbReference type="SAM" id="Phobius"/>
    </source>
</evidence>
<evidence type="ECO:0000256" key="5">
    <source>
        <dbReference type="ARBA" id="ARBA00023136"/>
    </source>
</evidence>
<feature type="transmembrane region" description="Helical" evidence="6">
    <location>
        <begin position="399"/>
        <end position="420"/>
    </location>
</feature>
<dbReference type="AlphaFoldDB" id="A0A0S6W960"/>
<dbReference type="PANTHER" id="PTHR43478">
    <property type="entry name" value="NA+/H+ ANTIPORTER-RELATED"/>
    <property type="match status" value="1"/>
</dbReference>
<dbReference type="PANTHER" id="PTHR43478:SF1">
    <property type="entry name" value="NA+_H+ ANTIPORTER NHAC-LIKE C-TERMINAL DOMAIN-CONTAINING PROTEIN"/>
    <property type="match status" value="1"/>
</dbReference>
<sequence>MEGTGLGILSLVPVALALVLAFVTKDAVFSLLIGCVVGVIFQGFDPATGLSKLFQNSLGNADFIWVVMIEIAVGIMVAFYLRAGVIAAFTEWASTKIRTRRAASGFGWLMGLFIFFSDYFSPLFCGPICRPLTDKYKVSREMLAYSLDSGSAPVCTLIPLSGWVVYIVGLLAQGYGPITSVDEGMKVFLASIPFNLYGWFAVILAGLIAYQILPNYGPMRKAELRAKNEGKVLRDGATPLTGEEMDLIQPLEGKKANLVVYLIVPVLIVISVALGTFLILGSTKTLEAFFAAVIYQAIAMSIGKYFKSVKDGMTVAANGIKAVLPAIFILALAYCINTVSKSLGAQQYIISVTKTWMTAGMLPVITFITGGLISFFTGTSWGTYAILTPFAMPIAMSLSGGKVSTVVLVTVGAIIGGGLFGDHCSPVSDTTCLSSFGAGSDHMDHVSTQMPYALTAAGLAIVLYVVLGAMAV</sequence>
<dbReference type="EMBL" id="DF820463">
    <property type="protein sequence ID" value="GAK54940.1"/>
    <property type="molecule type" value="Genomic_DNA"/>
</dbReference>
<organism evidence="8">
    <name type="scientific">Vecturithrix granuli</name>
    <dbReference type="NCBI Taxonomy" id="1499967"/>
    <lineage>
        <taxon>Bacteria</taxon>
        <taxon>Candidatus Moduliflexota</taxon>
        <taxon>Candidatus Vecturitrichia</taxon>
        <taxon>Candidatus Vecturitrichales</taxon>
        <taxon>Candidatus Vecturitrichaceae</taxon>
        <taxon>Candidatus Vecturithrix</taxon>
    </lineage>
</organism>
<evidence type="ECO:0000256" key="4">
    <source>
        <dbReference type="ARBA" id="ARBA00022989"/>
    </source>
</evidence>
<evidence type="ECO:0000259" key="7">
    <source>
        <dbReference type="Pfam" id="PF03553"/>
    </source>
</evidence>
<feature type="transmembrane region" description="Helical" evidence="6">
    <location>
        <begin position="63"/>
        <end position="88"/>
    </location>
</feature>
<dbReference type="eggNOG" id="COG1757">
    <property type="taxonomic scope" value="Bacteria"/>
</dbReference>